<accession>A0A9D1YDE3</accession>
<evidence type="ECO:0008006" key="4">
    <source>
        <dbReference type="Google" id="ProtNLM"/>
    </source>
</evidence>
<dbReference type="GO" id="GO:0016052">
    <property type="term" value="P:carbohydrate catabolic process"/>
    <property type="evidence" value="ECO:0007669"/>
    <property type="project" value="TreeGrafter"/>
</dbReference>
<dbReference type="EMBL" id="DXDU01000093">
    <property type="protein sequence ID" value="HIY26617.1"/>
    <property type="molecule type" value="Genomic_DNA"/>
</dbReference>
<organism evidence="2 3">
    <name type="scientific">Candidatus Acutalibacter pullistercoris</name>
    <dbReference type="NCBI Taxonomy" id="2838418"/>
    <lineage>
        <taxon>Bacteria</taxon>
        <taxon>Bacillati</taxon>
        <taxon>Bacillota</taxon>
        <taxon>Clostridia</taxon>
        <taxon>Eubacteriales</taxon>
        <taxon>Acutalibacteraceae</taxon>
        <taxon>Acutalibacter</taxon>
    </lineage>
</organism>
<dbReference type="PANTHER" id="PTHR34135">
    <property type="entry name" value="LYSOZYME"/>
    <property type="match status" value="1"/>
</dbReference>
<proteinExistence type="inferred from homology"/>
<dbReference type="PROSITE" id="PS51904">
    <property type="entry name" value="GLYCOSYL_HYDROL_F25_2"/>
    <property type="match status" value="1"/>
</dbReference>
<dbReference type="GO" id="GO:0016998">
    <property type="term" value="P:cell wall macromolecule catabolic process"/>
    <property type="evidence" value="ECO:0007669"/>
    <property type="project" value="InterPro"/>
</dbReference>
<name>A0A9D1YDE3_9FIRM</name>
<sequence>MTQISGKRLVFLVVILLLVAAIVVASAVILVRGPRESPVEVLENQGETLSIDDMYEGKMTIPNYDIAESVYKPDDFKEENGVITYTGGESTVGIQVNSQKGDIDWAQVAQSGVDFAMVRVGWRGYDNGRIVLDPNFEANIQGATEAGLPVGVYFFSKAISEAEAEEEATFVLQQIQNYSITYPVAVIWEYDRKDDGSIDETRRTVQCNGEQVTAIVSTFCQKIDAAGYTPAYMADKTMGYETLDLPELTGYDLWYSEFRPAPSFHYDFKMWQYTEEGQVPGISQPVDITIALKQYGG</sequence>
<dbReference type="Pfam" id="PF01183">
    <property type="entry name" value="Glyco_hydro_25"/>
    <property type="match status" value="1"/>
</dbReference>
<dbReference type="InterPro" id="IPR002053">
    <property type="entry name" value="Glyco_hydro_25"/>
</dbReference>
<evidence type="ECO:0000256" key="1">
    <source>
        <dbReference type="ARBA" id="ARBA00010646"/>
    </source>
</evidence>
<gene>
    <name evidence="2" type="ORF">H9838_05495</name>
</gene>
<dbReference type="AlphaFoldDB" id="A0A9D1YDE3"/>
<reference evidence="2" key="1">
    <citation type="journal article" date="2021" name="PeerJ">
        <title>Extensive microbial diversity within the chicken gut microbiome revealed by metagenomics and culture.</title>
        <authorList>
            <person name="Gilroy R."/>
            <person name="Ravi A."/>
            <person name="Getino M."/>
            <person name="Pursley I."/>
            <person name="Horton D.L."/>
            <person name="Alikhan N.F."/>
            <person name="Baker D."/>
            <person name="Gharbi K."/>
            <person name="Hall N."/>
            <person name="Watson M."/>
            <person name="Adriaenssens E.M."/>
            <person name="Foster-Nyarko E."/>
            <person name="Jarju S."/>
            <person name="Secka A."/>
            <person name="Antonio M."/>
            <person name="Oren A."/>
            <person name="Chaudhuri R.R."/>
            <person name="La Ragione R."/>
            <person name="Hildebrand F."/>
            <person name="Pallen M.J."/>
        </authorList>
    </citation>
    <scope>NUCLEOTIDE SEQUENCE</scope>
    <source>
        <strain evidence="2">1282</strain>
    </source>
</reference>
<dbReference type="Proteomes" id="UP000823915">
    <property type="component" value="Unassembled WGS sequence"/>
</dbReference>
<dbReference type="Gene3D" id="3.20.20.80">
    <property type="entry name" value="Glycosidases"/>
    <property type="match status" value="1"/>
</dbReference>
<reference evidence="2" key="2">
    <citation type="submission" date="2021-04" db="EMBL/GenBank/DDBJ databases">
        <authorList>
            <person name="Gilroy R."/>
        </authorList>
    </citation>
    <scope>NUCLEOTIDE SEQUENCE</scope>
    <source>
        <strain evidence="2">1282</strain>
    </source>
</reference>
<dbReference type="PANTHER" id="PTHR34135:SF2">
    <property type="entry name" value="LYSOZYME"/>
    <property type="match status" value="1"/>
</dbReference>
<dbReference type="InterPro" id="IPR017853">
    <property type="entry name" value="GH"/>
</dbReference>
<evidence type="ECO:0000313" key="2">
    <source>
        <dbReference type="EMBL" id="HIY26617.1"/>
    </source>
</evidence>
<dbReference type="GO" id="GO:0003796">
    <property type="term" value="F:lysozyme activity"/>
    <property type="evidence" value="ECO:0007669"/>
    <property type="project" value="InterPro"/>
</dbReference>
<comment type="similarity">
    <text evidence="1">Belongs to the glycosyl hydrolase 25 family.</text>
</comment>
<dbReference type="SUPFAM" id="SSF51445">
    <property type="entry name" value="(Trans)glycosidases"/>
    <property type="match status" value="1"/>
</dbReference>
<evidence type="ECO:0000313" key="3">
    <source>
        <dbReference type="Proteomes" id="UP000823915"/>
    </source>
</evidence>
<dbReference type="GO" id="GO:0009253">
    <property type="term" value="P:peptidoglycan catabolic process"/>
    <property type="evidence" value="ECO:0007669"/>
    <property type="project" value="InterPro"/>
</dbReference>
<comment type="caution">
    <text evidence="2">The sequence shown here is derived from an EMBL/GenBank/DDBJ whole genome shotgun (WGS) entry which is preliminary data.</text>
</comment>
<protein>
    <recommendedName>
        <fullName evidence="4">Lysozyme</fullName>
    </recommendedName>
</protein>